<dbReference type="Pfam" id="PF13489">
    <property type="entry name" value="Methyltransf_23"/>
    <property type="match status" value="1"/>
</dbReference>
<organism evidence="4 5">
    <name type="scientific">Fundidesulfovibrio magnetotacticus</name>
    <dbReference type="NCBI Taxonomy" id="2730080"/>
    <lineage>
        <taxon>Bacteria</taxon>
        <taxon>Pseudomonadati</taxon>
        <taxon>Thermodesulfobacteriota</taxon>
        <taxon>Desulfovibrionia</taxon>
        <taxon>Desulfovibrionales</taxon>
        <taxon>Desulfovibrionaceae</taxon>
        <taxon>Fundidesulfovibrio</taxon>
    </lineage>
</organism>
<dbReference type="Gene3D" id="3.40.50.150">
    <property type="entry name" value="Vaccinia Virus protein VP39"/>
    <property type="match status" value="1"/>
</dbReference>
<keyword evidence="1 4" id="KW-0489">Methyltransferase</keyword>
<dbReference type="GO" id="GO:0032259">
    <property type="term" value="P:methylation"/>
    <property type="evidence" value="ECO:0007669"/>
    <property type="project" value="UniProtKB-KW"/>
</dbReference>
<reference evidence="4 5" key="1">
    <citation type="submission" date="2020-04" db="EMBL/GenBank/DDBJ databases">
        <authorList>
            <consortium name="Desulfovibrio sp. FSS-1 genome sequencing consortium"/>
            <person name="Shimoshige H."/>
            <person name="Kobayashi H."/>
            <person name="Maekawa T."/>
        </authorList>
    </citation>
    <scope>NUCLEOTIDE SEQUENCE [LARGE SCALE GENOMIC DNA]</scope>
    <source>
        <strain evidence="4 5">SIID29052-01</strain>
    </source>
</reference>
<accession>A0A6V8LNS7</accession>
<dbReference type="AlphaFoldDB" id="A0A6V8LNS7"/>
<keyword evidence="5" id="KW-1185">Reference proteome</keyword>
<reference evidence="4 5" key="2">
    <citation type="submission" date="2020-05" db="EMBL/GenBank/DDBJ databases">
        <title>Draft genome sequence of Desulfovibrio sp. strainFSS-1.</title>
        <authorList>
            <person name="Shimoshige H."/>
            <person name="Kobayashi H."/>
            <person name="Maekawa T."/>
        </authorList>
    </citation>
    <scope>NUCLEOTIDE SEQUENCE [LARGE SCALE GENOMIC DNA]</scope>
    <source>
        <strain evidence="4 5">SIID29052-01</strain>
    </source>
</reference>
<gene>
    <name evidence="4" type="primary">ubiG_2</name>
    <name evidence="4" type="ORF">NNJEOMEG_01186</name>
</gene>
<evidence type="ECO:0000256" key="3">
    <source>
        <dbReference type="ARBA" id="ARBA00022691"/>
    </source>
</evidence>
<evidence type="ECO:0000256" key="2">
    <source>
        <dbReference type="ARBA" id="ARBA00022679"/>
    </source>
</evidence>
<dbReference type="PANTHER" id="PTHR43464:SF19">
    <property type="entry name" value="UBIQUINONE BIOSYNTHESIS O-METHYLTRANSFERASE, MITOCHONDRIAL"/>
    <property type="match status" value="1"/>
</dbReference>
<name>A0A6V8LNS7_9BACT</name>
<comment type="caution">
    <text evidence="4">The sequence shown here is derived from an EMBL/GenBank/DDBJ whole genome shotgun (WGS) entry which is preliminary data.</text>
</comment>
<dbReference type="PANTHER" id="PTHR43464">
    <property type="entry name" value="METHYLTRANSFERASE"/>
    <property type="match status" value="1"/>
</dbReference>
<dbReference type="Proteomes" id="UP000494245">
    <property type="component" value="Unassembled WGS sequence"/>
</dbReference>
<dbReference type="GO" id="GO:0102208">
    <property type="term" value="F:2-polyprenyl-6-hydroxyphenol methylase activity"/>
    <property type="evidence" value="ECO:0007669"/>
    <property type="project" value="UniProtKB-EC"/>
</dbReference>
<protein>
    <submittedName>
        <fullName evidence="4">Ubiquinone biosynthesis O-methyltransferase</fullName>
        <ecNumber evidence="4">2.1.1.222</ecNumber>
    </submittedName>
</protein>
<keyword evidence="2 4" id="KW-0808">Transferase</keyword>
<sequence>MDPWFESHYSHAARTIHGMLSTLMPLAGARLLDFGCGDGTTAAGAAALGLGFVVGADTTASFNHLPLHLAANLGHAAQPSNLAFVQIDRSCRLPFAPGAFDAAYSWSVFEHLADIPAALEALRAALRPGGLCLIQIEPLYHSPYGSHLQRLTDIPWGHLLMSTAAFTALAEATPEHAAAPDTGDLLYSLNEFAAYKKHLVEQFLNLNRVTVRQLLHHVRDSGLTPVRVLASKAPAELVPPPQLLCVHSLEDLTTSAVYLLLRR</sequence>
<dbReference type="EC" id="2.1.1.222" evidence="4"/>
<dbReference type="EMBL" id="BLTE01000004">
    <property type="protein sequence ID" value="GFK93354.1"/>
    <property type="molecule type" value="Genomic_DNA"/>
</dbReference>
<dbReference type="RefSeq" id="WP_173082303.1">
    <property type="nucleotide sequence ID" value="NZ_BLTE01000004.1"/>
</dbReference>
<evidence type="ECO:0000256" key="1">
    <source>
        <dbReference type="ARBA" id="ARBA00022603"/>
    </source>
</evidence>
<keyword evidence="4" id="KW-0830">Ubiquinone</keyword>
<evidence type="ECO:0000313" key="5">
    <source>
        <dbReference type="Proteomes" id="UP000494245"/>
    </source>
</evidence>
<evidence type="ECO:0000313" key="4">
    <source>
        <dbReference type="EMBL" id="GFK93354.1"/>
    </source>
</evidence>
<keyword evidence="3" id="KW-0949">S-adenosyl-L-methionine</keyword>
<dbReference type="SUPFAM" id="SSF53335">
    <property type="entry name" value="S-adenosyl-L-methionine-dependent methyltransferases"/>
    <property type="match status" value="1"/>
</dbReference>
<proteinExistence type="predicted"/>
<dbReference type="InterPro" id="IPR029063">
    <property type="entry name" value="SAM-dependent_MTases_sf"/>
</dbReference>